<dbReference type="Gene3D" id="3.30.565.10">
    <property type="entry name" value="Histidine kinase-like ATPase, C-terminal domain"/>
    <property type="match status" value="1"/>
</dbReference>
<keyword evidence="3" id="KW-0808">Transferase</keyword>
<sequence>MQHSVTAVLDHQTAIVEIAVTGAWDPRMWLEAHRCIGKCLAEHPAGMLLDLTFLDDATAGSAPLWVATSAQAARTQPPIPVAVCMPAQSPLAARLARLGAGRRFAMYADLMQARTGLAAARPLTDQILLRLHPEPMAASAARDVVTAVCQEWGMEPLLDRARLVASELVNNAVEHAGTRIDFVVTRLGPLRRGISRRPNRLRVAVYDLDPHLPAQPSPAMPPGIGLNQRGYGLRIVDAAARVWGSLPTPAGKVVWAALYDDPPIGSEPKPRR</sequence>
<evidence type="ECO:0000313" key="3">
    <source>
        <dbReference type="EMBL" id="TDO39656.1"/>
    </source>
</evidence>
<dbReference type="AlphaFoldDB" id="A0A4R6JWT2"/>
<dbReference type="PANTHER" id="PTHR35526:SF3">
    <property type="entry name" value="ANTI-SIGMA-F FACTOR RSBW"/>
    <property type="match status" value="1"/>
</dbReference>
<dbReference type="InterPro" id="IPR036890">
    <property type="entry name" value="HATPase_C_sf"/>
</dbReference>
<evidence type="ECO:0000313" key="4">
    <source>
        <dbReference type="Proteomes" id="UP000294901"/>
    </source>
</evidence>
<dbReference type="Pfam" id="PF13581">
    <property type="entry name" value="HATPase_c_2"/>
    <property type="match status" value="1"/>
</dbReference>
<keyword evidence="3" id="KW-0418">Kinase</keyword>
<name>A0A4R6JWT2_9ACTN</name>
<reference evidence="3 4" key="1">
    <citation type="submission" date="2019-03" db="EMBL/GenBank/DDBJ databases">
        <title>Sequencing the genomes of 1000 actinobacteria strains.</title>
        <authorList>
            <person name="Klenk H.-P."/>
        </authorList>
    </citation>
    <scope>NUCLEOTIDE SEQUENCE [LARGE SCALE GENOMIC DNA]</scope>
    <source>
        <strain evidence="3 4">DSM 43805</strain>
    </source>
</reference>
<keyword evidence="4" id="KW-1185">Reference proteome</keyword>
<organism evidence="3 4">
    <name type="scientific">Paractinoplanes brasiliensis</name>
    <dbReference type="NCBI Taxonomy" id="52695"/>
    <lineage>
        <taxon>Bacteria</taxon>
        <taxon>Bacillati</taxon>
        <taxon>Actinomycetota</taxon>
        <taxon>Actinomycetes</taxon>
        <taxon>Micromonosporales</taxon>
        <taxon>Micromonosporaceae</taxon>
        <taxon>Paractinoplanes</taxon>
    </lineage>
</organism>
<keyword evidence="1" id="KW-0723">Serine/threonine-protein kinase</keyword>
<dbReference type="InterPro" id="IPR050267">
    <property type="entry name" value="Anti-sigma-factor_SerPK"/>
</dbReference>
<protein>
    <submittedName>
        <fullName evidence="3">Histidine kinase-like protein</fullName>
    </submittedName>
</protein>
<dbReference type="PANTHER" id="PTHR35526">
    <property type="entry name" value="ANTI-SIGMA-F FACTOR RSBW-RELATED"/>
    <property type="match status" value="1"/>
</dbReference>
<feature type="domain" description="Histidine kinase/HSP90-like ATPase" evidence="2">
    <location>
        <begin position="134"/>
        <end position="255"/>
    </location>
</feature>
<dbReference type="Proteomes" id="UP000294901">
    <property type="component" value="Unassembled WGS sequence"/>
</dbReference>
<accession>A0A4R6JWT2</accession>
<dbReference type="GO" id="GO:0004674">
    <property type="term" value="F:protein serine/threonine kinase activity"/>
    <property type="evidence" value="ECO:0007669"/>
    <property type="project" value="UniProtKB-KW"/>
</dbReference>
<dbReference type="InterPro" id="IPR003594">
    <property type="entry name" value="HATPase_dom"/>
</dbReference>
<gene>
    <name evidence="3" type="ORF">C8E87_3351</name>
</gene>
<evidence type="ECO:0000256" key="1">
    <source>
        <dbReference type="ARBA" id="ARBA00022527"/>
    </source>
</evidence>
<dbReference type="EMBL" id="SNWR01000001">
    <property type="protein sequence ID" value="TDO39656.1"/>
    <property type="molecule type" value="Genomic_DNA"/>
</dbReference>
<comment type="caution">
    <text evidence="3">The sequence shown here is derived from an EMBL/GenBank/DDBJ whole genome shotgun (WGS) entry which is preliminary data.</text>
</comment>
<dbReference type="CDD" id="cd16936">
    <property type="entry name" value="HATPase_RsbW-like"/>
    <property type="match status" value="1"/>
</dbReference>
<evidence type="ECO:0000259" key="2">
    <source>
        <dbReference type="Pfam" id="PF13581"/>
    </source>
</evidence>
<proteinExistence type="predicted"/>